<dbReference type="VEuPathDB" id="AmoebaDB:ACA1_324970"/>
<protein>
    <submittedName>
        <fullName evidence="2">Uncharacterized protein</fullName>
    </submittedName>
</protein>
<keyword evidence="3" id="KW-1185">Reference proteome</keyword>
<dbReference type="AlphaFoldDB" id="L8GH80"/>
<organism evidence="2 3">
    <name type="scientific">Acanthamoeba castellanii (strain ATCC 30010 / Neff)</name>
    <dbReference type="NCBI Taxonomy" id="1257118"/>
    <lineage>
        <taxon>Eukaryota</taxon>
        <taxon>Amoebozoa</taxon>
        <taxon>Discosea</taxon>
        <taxon>Longamoebia</taxon>
        <taxon>Centramoebida</taxon>
        <taxon>Acanthamoebidae</taxon>
        <taxon>Acanthamoeba</taxon>
    </lineage>
</organism>
<accession>L8GH80</accession>
<sequence>MEQMRADMESLREQWSEIQARAASVYADAASLRQQINDLEERLIEAAKRGDAAHIESLSAQLHPLETIALHHSPPSVGMLVKGGPMYFAMQDIATGAEPHALVGSGAYKAAHRATIAALKSVIERVVKAQYTAQVSTETHRDRVPPNADYECLHDECVRVLDTDGHTWRAIESWELANDYLSRYGRKGKFDVQDEYLAWVNALKGKRTSDRHIERTLYGLCAVATVSEEAWLVYFKPTSHGDDNDRDDKRQ</sequence>
<gene>
    <name evidence="2" type="ORF">ACA1_324970</name>
</gene>
<feature type="coiled-coil region" evidence="1">
    <location>
        <begin position="1"/>
        <end position="49"/>
    </location>
</feature>
<keyword evidence="1" id="KW-0175">Coiled coil</keyword>
<evidence type="ECO:0000256" key="1">
    <source>
        <dbReference type="SAM" id="Coils"/>
    </source>
</evidence>
<dbReference type="RefSeq" id="XP_004334463.1">
    <property type="nucleotide sequence ID" value="XM_004334415.1"/>
</dbReference>
<reference evidence="2 3" key="1">
    <citation type="journal article" date="2013" name="Genome Biol.">
        <title>Genome of Acanthamoeba castellanii highlights extensive lateral gene transfer and early evolution of tyrosine kinase signaling.</title>
        <authorList>
            <person name="Clarke M."/>
            <person name="Lohan A.J."/>
            <person name="Liu B."/>
            <person name="Lagkouvardos I."/>
            <person name="Roy S."/>
            <person name="Zafar N."/>
            <person name="Bertelli C."/>
            <person name="Schilde C."/>
            <person name="Kianianmomeni A."/>
            <person name="Burglin T.R."/>
            <person name="Frech C."/>
            <person name="Turcotte B."/>
            <person name="Kopec K.O."/>
            <person name="Synnott J.M."/>
            <person name="Choo C."/>
            <person name="Paponov I."/>
            <person name="Finkler A."/>
            <person name="Soon Heng Tan C."/>
            <person name="Hutchins A.P."/>
            <person name="Weinmeier T."/>
            <person name="Rattei T."/>
            <person name="Chu J.S."/>
            <person name="Gimenez G."/>
            <person name="Irimia M."/>
            <person name="Rigden D.J."/>
            <person name="Fitzpatrick D.A."/>
            <person name="Lorenzo-Morales J."/>
            <person name="Bateman A."/>
            <person name="Chiu C.H."/>
            <person name="Tang P."/>
            <person name="Hegemann P."/>
            <person name="Fromm H."/>
            <person name="Raoult D."/>
            <person name="Greub G."/>
            <person name="Miranda-Saavedra D."/>
            <person name="Chen N."/>
            <person name="Nash P."/>
            <person name="Ginger M.L."/>
            <person name="Horn M."/>
            <person name="Schaap P."/>
            <person name="Caler L."/>
            <person name="Loftus B."/>
        </authorList>
    </citation>
    <scope>NUCLEOTIDE SEQUENCE [LARGE SCALE GENOMIC DNA]</scope>
    <source>
        <strain evidence="2 3">Neff</strain>
    </source>
</reference>
<dbReference type="KEGG" id="acan:ACA1_324970"/>
<dbReference type="EMBL" id="KB008116">
    <property type="protein sequence ID" value="ELR12450.1"/>
    <property type="molecule type" value="Genomic_DNA"/>
</dbReference>
<proteinExistence type="predicted"/>
<dbReference type="GeneID" id="14912952"/>
<dbReference type="Proteomes" id="UP000011083">
    <property type="component" value="Unassembled WGS sequence"/>
</dbReference>
<evidence type="ECO:0000313" key="3">
    <source>
        <dbReference type="Proteomes" id="UP000011083"/>
    </source>
</evidence>
<name>L8GH80_ACACF</name>
<evidence type="ECO:0000313" key="2">
    <source>
        <dbReference type="EMBL" id="ELR12450.1"/>
    </source>
</evidence>